<keyword evidence="2" id="KW-1185">Reference proteome</keyword>
<protein>
    <recommendedName>
        <fullName evidence="3">Trigger factor C-terminal domain-containing protein</fullName>
    </recommendedName>
</protein>
<evidence type="ECO:0000313" key="2">
    <source>
        <dbReference type="Proteomes" id="UP000681027"/>
    </source>
</evidence>
<name>A0ABS5P0V2_9BACI</name>
<reference evidence="1 2" key="1">
    <citation type="submission" date="2021-05" db="EMBL/GenBank/DDBJ databases">
        <title>Novel Bacillus species.</title>
        <authorList>
            <person name="Liu G."/>
        </authorList>
    </citation>
    <scope>NUCLEOTIDE SEQUENCE [LARGE SCALE GENOMIC DNA]</scope>
    <source>
        <strain evidence="1 2">FJAT-49705</strain>
    </source>
</reference>
<gene>
    <name evidence="1" type="ORF">KHA94_22350</name>
</gene>
<dbReference type="Proteomes" id="UP000681027">
    <property type="component" value="Unassembled WGS sequence"/>
</dbReference>
<dbReference type="EMBL" id="JAGYPM010000006">
    <property type="protein sequence ID" value="MBS4192874.1"/>
    <property type="molecule type" value="Genomic_DNA"/>
</dbReference>
<evidence type="ECO:0000313" key="1">
    <source>
        <dbReference type="EMBL" id="MBS4192874.1"/>
    </source>
</evidence>
<proteinExistence type="predicted"/>
<sequence length="84" mass="9986">MLPAPISKEAERAKQMDDTITRMRIEMQLEDLAIQAWEKLPENEKTKKAGFFRKEEDLVKRDKFIRSFKKKNLNKVLEEAFSLD</sequence>
<evidence type="ECO:0008006" key="3">
    <source>
        <dbReference type="Google" id="ProtNLM"/>
    </source>
</evidence>
<comment type="caution">
    <text evidence="1">The sequence shown here is derived from an EMBL/GenBank/DDBJ whole genome shotgun (WGS) entry which is preliminary data.</text>
</comment>
<organism evidence="1 2">
    <name type="scientific">Cytobacillus citreus</name>
    <dbReference type="NCBI Taxonomy" id="2833586"/>
    <lineage>
        <taxon>Bacteria</taxon>
        <taxon>Bacillati</taxon>
        <taxon>Bacillota</taxon>
        <taxon>Bacilli</taxon>
        <taxon>Bacillales</taxon>
        <taxon>Bacillaceae</taxon>
        <taxon>Cytobacillus</taxon>
    </lineage>
</organism>
<accession>A0ABS5P0V2</accession>